<sequence length="90" mass="9516">MTINIRSVADLDVGYQRHVGAVIEWRSLAATRPAVLHIIDADETEFGEVGVEIEISDLAMGQVADRASVCVPLSAVLQLADEARAAGEAA</sequence>
<dbReference type="EMBL" id="JAADZU010000082">
    <property type="protein sequence ID" value="NDK91759.1"/>
    <property type="molecule type" value="Genomic_DNA"/>
</dbReference>
<dbReference type="Proteomes" id="UP000466307">
    <property type="component" value="Unassembled WGS sequence"/>
</dbReference>
<reference evidence="1 2" key="1">
    <citation type="submission" date="2020-01" db="EMBL/GenBank/DDBJ databases">
        <title>Investigation of new actinobacteria for the biodesulphurisation of diesel fuel.</title>
        <authorList>
            <person name="Athi Narayanan S.M."/>
        </authorList>
    </citation>
    <scope>NUCLEOTIDE SEQUENCE [LARGE SCALE GENOMIC DNA]</scope>
    <source>
        <strain evidence="1 2">213E</strain>
    </source>
</reference>
<evidence type="ECO:0000313" key="1">
    <source>
        <dbReference type="EMBL" id="NDK91759.1"/>
    </source>
</evidence>
<name>A0A7K3LUB1_9ACTN</name>
<protein>
    <submittedName>
        <fullName evidence="1">Uncharacterized protein</fullName>
    </submittedName>
</protein>
<dbReference type="RefSeq" id="WP_059036611.1">
    <property type="nucleotide sequence ID" value="NZ_JAADZU010000082.1"/>
</dbReference>
<dbReference type="AlphaFoldDB" id="A0A7K3LUB1"/>
<gene>
    <name evidence="1" type="ORF">GYA93_19595</name>
</gene>
<keyword evidence="2" id="KW-1185">Reference proteome</keyword>
<comment type="caution">
    <text evidence="1">The sequence shown here is derived from an EMBL/GenBank/DDBJ whole genome shotgun (WGS) entry which is preliminary data.</text>
</comment>
<organism evidence="1 2">
    <name type="scientific">Gordonia desulfuricans</name>
    <dbReference type="NCBI Taxonomy" id="89051"/>
    <lineage>
        <taxon>Bacteria</taxon>
        <taxon>Bacillati</taxon>
        <taxon>Actinomycetota</taxon>
        <taxon>Actinomycetes</taxon>
        <taxon>Mycobacteriales</taxon>
        <taxon>Gordoniaceae</taxon>
        <taxon>Gordonia</taxon>
    </lineage>
</organism>
<accession>A0A7K3LUB1</accession>
<evidence type="ECO:0000313" key="2">
    <source>
        <dbReference type="Proteomes" id="UP000466307"/>
    </source>
</evidence>
<proteinExistence type="predicted"/>